<dbReference type="PRINTS" id="PR01217">
    <property type="entry name" value="PRICHEXTENSN"/>
</dbReference>
<evidence type="ECO:0000313" key="2">
    <source>
        <dbReference type="EMBL" id="PGH28071.1"/>
    </source>
</evidence>
<name>A0A2B7Z3Y4_POLH7</name>
<feature type="compositionally biased region" description="Polar residues" evidence="1">
    <location>
        <begin position="105"/>
        <end position="138"/>
    </location>
</feature>
<dbReference type="STRING" id="1447883.A0A2B7Z3Y4"/>
<dbReference type="OrthoDB" id="4188698at2759"/>
<proteinExistence type="predicted"/>
<comment type="caution">
    <text evidence="2">The sequence shown here is derived from an EMBL/GenBank/DDBJ whole genome shotgun (WGS) entry which is preliminary data.</text>
</comment>
<keyword evidence="3" id="KW-1185">Reference proteome</keyword>
<sequence length="366" mass="39007">MANPQNTTVTVQYQSGGILCAELCHGCSAVRWAIAARAFLCICTVGISEAVRGKDGWCAPLFDQPMAVSVPASTGHGPTASVQVQQHQQPQEQKPYTQAPIPQPTMEQQAFTQQPAQSPHPNTYPQAAPQAGQTSPTLAHSRISSFSYSSSPGAPHTTPQPGHQSPPNGVNPYGYPSPPPEVAHPTPQTGSPSPPNPVAPYGYPSPPANTSPQTAPGIQQPYPPAQAQQFPQPPYQQELPTQHDFAPYPQSTYQHPPMPPASPPPPSTVYYQHQHQQQQQQQQQPQQSQVPMNLVRGRISSPPPSSETPLRKPIIAVHAPQPQHPQPQPQQMSHAASIQVHIGSAPAPTSAGPARPRSSSSSSNSS</sequence>
<feature type="compositionally biased region" description="Pro residues" evidence="1">
    <location>
        <begin position="256"/>
        <end position="267"/>
    </location>
</feature>
<gene>
    <name evidence="2" type="ORF">AJ80_00327</name>
</gene>
<dbReference type="EMBL" id="PDNA01000002">
    <property type="protein sequence ID" value="PGH28071.1"/>
    <property type="molecule type" value="Genomic_DNA"/>
</dbReference>
<feature type="compositionally biased region" description="Low complexity" evidence="1">
    <location>
        <begin position="343"/>
        <end position="366"/>
    </location>
</feature>
<accession>A0A2B7Z3Y4</accession>
<dbReference type="AlphaFoldDB" id="A0A2B7Z3Y4"/>
<evidence type="ECO:0000313" key="3">
    <source>
        <dbReference type="Proteomes" id="UP000224634"/>
    </source>
</evidence>
<feature type="compositionally biased region" description="Low complexity" evidence="1">
    <location>
        <begin position="272"/>
        <end position="289"/>
    </location>
</feature>
<feature type="region of interest" description="Disordered" evidence="1">
    <location>
        <begin position="70"/>
        <end position="366"/>
    </location>
</feature>
<feature type="compositionally biased region" description="Polar residues" evidence="1">
    <location>
        <begin position="157"/>
        <end position="168"/>
    </location>
</feature>
<feature type="compositionally biased region" description="Low complexity" evidence="1">
    <location>
        <begin position="83"/>
        <end position="98"/>
    </location>
</feature>
<organism evidence="2 3">
    <name type="scientific">Polytolypa hystricis (strain UAMH7299)</name>
    <dbReference type="NCBI Taxonomy" id="1447883"/>
    <lineage>
        <taxon>Eukaryota</taxon>
        <taxon>Fungi</taxon>
        <taxon>Dikarya</taxon>
        <taxon>Ascomycota</taxon>
        <taxon>Pezizomycotina</taxon>
        <taxon>Eurotiomycetes</taxon>
        <taxon>Eurotiomycetidae</taxon>
        <taxon>Onygenales</taxon>
        <taxon>Onygenales incertae sedis</taxon>
        <taxon>Polytolypa</taxon>
    </lineage>
</organism>
<evidence type="ECO:0000256" key="1">
    <source>
        <dbReference type="SAM" id="MobiDB-lite"/>
    </source>
</evidence>
<feature type="compositionally biased region" description="Pro residues" evidence="1">
    <location>
        <begin position="192"/>
        <end position="209"/>
    </location>
</feature>
<feature type="compositionally biased region" description="Low complexity" evidence="1">
    <location>
        <begin position="141"/>
        <end position="151"/>
    </location>
</feature>
<dbReference type="Proteomes" id="UP000224634">
    <property type="component" value="Unassembled WGS sequence"/>
</dbReference>
<reference evidence="2 3" key="1">
    <citation type="submission" date="2017-10" db="EMBL/GenBank/DDBJ databases">
        <title>Comparative genomics in systemic dimorphic fungi from Ajellomycetaceae.</title>
        <authorList>
            <person name="Munoz J.F."/>
            <person name="Mcewen J.G."/>
            <person name="Clay O.K."/>
            <person name="Cuomo C.A."/>
        </authorList>
    </citation>
    <scope>NUCLEOTIDE SEQUENCE [LARGE SCALE GENOMIC DNA]</scope>
    <source>
        <strain evidence="2 3">UAMH7299</strain>
    </source>
</reference>
<protein>
    <submittedName>
        <fullName evidence="2">Uncharacterized protein</fullName>
    </submittedName>
</protein>